<accession>A0ABQ2MUP1</accession>
<protein>
    <submittedName>
        <fullName evidence="1">Uncharacterized protein</fullName>
    </submittedName>
</protein>
<dbReference type="Proteomes" id="UP000631535">
    <property type="component" value="Unassembled WGS sequence"/>
</dbReference>
<proteinExistence type="predicted"/>
<gene>
    <name evidence="1" type="ORF">GCM10012287_49520</name>
</gene>
<evidence type="ECO:0000313" key="1">
    <source>
        <dbReference type="EMBL" id="GGO56284.1"/>
    </source>
</evidence>
<organism evidence="1 2">
    <name type="scientific">Streptomyces daqingensis</name>
    <dbReference type="NCBI Taxonomy" id="1472640"/>
    <lineage>
        <taxon>Bacteria</taxon>
        <taxon>Bacillati</taxon>
        <taxon>Actinomycetota</taxon>
        <taxon>Actinomycetes</taxon>
        <taxon>Kitasatosporales</taxon>
        <taxon>Streptomycetaceae</taxon>
        <taxon>Streptomyces</taxon>
    </lineage>
</organism>
<sequence length="69" mass="7341">MTCPLSRSTAPANIHSWRTATNVAGQAVVPVLVAAREKVLDREKFAGARSFDLDSFEAEPERDAAAAVA</sequence>
<keyword evidence="2" id="KW-1185">Reference proteome</keyword>
<reference evidence="2" key="1">
    <citation type="journal article" date="2019" name="Int. J. Syst. Evol. Microbiol.">
        <title>The Global Catalogue of Microorganisms (GCM) 10K type strain sequencing project: providing services to taxonomists for standard genome sequencing and annotation.</title>
        <authorList>
            <consortium name="The Broad Institute Genomics Platform"/>
            <consortium name="The Broad Institute Genome Sequencing Center for Infectious Disease"/>
            <person name="Wu L."/>
            <person name="Ma J."/>
        </authorList>
    </citation>
    <scope>NUCLEOTIDE SEQUENCE [LARGE SCALE GENOMIC DNA]</scope>
    <source>
        <strain evidence="2">CGMCC 4.7178</strain>
    </source>
</reference>
<name>A0ABQ2MUP1_9ACTN</name>
<dbReference type="EMBL" id="BMMP01000019">
    <property type="protein sequence ID" value="GGO56284.1"/>
    <property type="molecule type" value="Genomic_DNA"/>
</dbReference>
<evidence type="ECO:0000313" key="2">
    <source>
        <dbReference type="Proteomes" id="UP000631535"/>
    </source>
</evidence>
<comment type="caution">
    <text evidence="1">The sequence shown here is derived from an EMBL/GenBank/DDBJ whole genome shotgun (WGS) entry which is preliminary data.</text>
</comment>